<dbReference type="EMBL" id="CP009920">
    <property type="protein sequence ID" value="AJI22046.1"/>
    <property type="molecule type" value="Genomic_DNA"/>
</dbReference>
<dbReference type="InterPro" id="IPR000182">
    <property type="entry name" value="GNAT_dom"/>
</dbReference>
<dbReference type="PANTHER" id="PTHR43420">
    <property type="entry name" value="ACETYLTRANSFERASE"/>
    <property type="match status" value="1"/>
</dbReference>
<dbReference type="Proteomes" id="UP000031829">
    <property type="component" value="Chromosome"/>
</dbReference>
<dbReference type="AlphaFoldDB" id="A0A0B6AEW3"/>
<dbReference type="GO" id="GO:0016747">
    <property type="term" value="F:acyltransferase activity, transferring groups other than amino-acyl groups"/>
    <property type="evidence" value="ECO:0007669"/>
    <property type="project" value="InterPro"/>
</dbReference>
<dbReference type="PATRIC" id="fig|592022.4.peg.3267"/>
<protein>
    <submittedName>
        <fullName evidence="3">Acetyltransferase family protein</fullName>
    </submittedName>
</protein>
<dbReference type="Pfam" id="PF00583">
    <property type="entry name" value="Acetyltransf_1"/>
    <property type="match status" value="1"/>
</dbReference>
<dbReference type="KEGG" id="bmeg:BG04_199"/>
<keyword evidence="1 3" id="KW-0808">Transferase</keyword>
<evidence type="ECO:0000256" key="1">
    <source>
        <dbReference type="ARBA" id="ARBA00022679"/>
    </source>
</evidence>
<evidence type="ECO:0000313" key="3">
    <source>
        <dbReference type="EMBL" id="AJI22046.1"/>
    </source>
</evidence>
<dbReference type="CDD" id="cd04301">
    <property type="entry name" value="NAT_SF"/>
    <property type="match status" value="1"/>
</dbReference>
<dbReference type="GeneID" id="93643717"/>
<dbReference type="InterPro" id="IPR050680">
    <property type="entry name" value="YpeA/RimI_acetyltransf"/>
</dbReference>
<dbReference type="Gene3D" id="3.40.630.30">
    <property type="match status" value="1"/>
</dbReference>
<gene>
    <name evidence="3" type="ORF">BG04_199</name>
</gene>
<dbReference type="InterPro" id="IPR016181">
    <property type="entry name" value="Acyl_CoA_acyltransferase"/>
</dbReference>
<dbReference type="RefSeq" id="WP_013084007.1">
    <property type="nucleotide sequence ID" value="NZ_BCVB01000006.1"/>
</dbReference>
<dbReference type="PROSITE" id="PS51186">
    <property type="entry name" value="GNAT"/>
    <property type="match status" value="1"/>
</dbReference>
<reference evidence="3 4" key="1">
    <citation type="journal article" date="2015" name="Genome Announc.">
        <title>Complete genome sequences for 35 biothreat assay-relevant bacillus species.</title>
        <authorList>
            <person name="Johnson S.L."/>
            <person name="Daligault H.E."/>
            <person name="Davenport K.W."/>
            <person name="Jaissle J."/>
            <person name="Frey K.G."/>
            <person name="Ladner J.T."/>
            <person name="Broomall S.M."/>
            <person name="Bishop-Lilly K.A."/>
            <person name="Bruce D.C."/>
            <person name="Gibbons H.S."/>
            <person name="Coyne S.R."/>
            <person name="Lo C.C."/>
            <person name="Meincke L."/>
            <person name="Munk A.C."/>
            <person name="Koroleva G.I."/>
            <person name="Rosenzweig C.N."/>
            <person name="Palacios G.F."/>
            <person name="Redden C.L."/>
            <person name="Minogue T.D."/>
            <person name="Chain P.S."/>
        </authorList>
    </citation>
    <scope>NUCLEOTIDE SEQUENCE [LARGE SCALE GENOMIC DNA]</scope>
    <source>
        <strain evidence="4">ATCC 14581 / DSM 32 / JCM 2506 / NBRC 15308 / NCIMB 9376 / NCTC 10342 / NRRL B-14308 / VKM B-512</strain>
    </source>
</reference>
<evidence type="ECO:0000256" key="2">
    <source>
        <dbReference type="ARBA" id="ARBA00023315"/>
    </source>
</evidence>
<name>A0A0B6AEW3_PRIM2</name>
<dbReference type="SUPFAM" id="SSF55729">
    <property type="entry name" value="Acyl-CoA N-acyltransferases (Nat)"/>
    <property type="match status" value="1"/>
</dbReference>
<organism evidence="3 4">
    <name type="scientific">Priestia megaterium (strain ATCC 14581 / DSM 32 / CCUG 1817 / JCM 2506 / NBRC 15308 / NCIMB 9376 / NCTC 10342 / NRRL B-14308 / VKM B-512 / Ford 19)</name>
    <name type="common">Bacillus megaterium</name>
    <dbReference type="NCBI Taxonomy" id="1348623"/>
    <lineage>
        <taxon>Bacteria</taxon>
        <taxon>Bacillati</taxon>
        <taxon>Bacillota</taxon>
        <taxon>Bacilli</taxon>
        <taxon>Bacillales</taxon>
        <taxon>Bacillaceae</taxon>
        <taxon>Priestia</taxon>
    </lineage>
</organism>
<proteinExistence type="predicted"/>
<dbReference type="HOGENOM" id="CLU_118417_0_0_9"/>
<keyword evidence="2" id="KW-0012">Acyltransferase</keyword>
<accession>A0A0B6AEW3</accession>
<sequence length="148" mass="16711">MIGKVVPLTAENMQQCINLYMNVFTKKPWNEPWTEKSARERLTDLLNTPKFMGYLFYDQGELIGMIAGHAKKSYSGMTFYVAELCVSASAQGKGYGSAILSRFENELQRHDINSLYLLTATGGAAQAFYERNGYTVNDQRVVLKKTFV</sequence>
<evidence type="ECO:0000313" key="4">
    <source>
        <dbReference type="Proteomes" id="UP000031829"/>
    </source>
</evidence>